<reference evidence="6 7" key="1">
    <citation type="submission" date="2017-01" db="EMBL/GenBank/DDBJ databases">
        <authorList>
            <person name="Mah S.A."/>
            <person name="Swanson W.J."/>
            <person name="Moy G.W."/>
            <person name="Vacquier V.D."/>
        </authorList>
    </citation>
    <scope>NUCLEOTIDE SEQUENCE [LARGE SCALE GENOMIC DNA]</scope>
    <source>
        <strain evidence="6 7">DSM 29590</strain>
    </source>
</reference>
<gene>
    <name evidence="6" type="ORF">SAMN05421666_1061</name>
</gene>
<dbReference type="SUPFAM" id="SSF54001">
    <property type="entry name" value="Cysteine proteinases"/>
    <property type="match status" value="1"/>
</dbReference>
<dbReference type="InterPro" id="IPR041382">
    <property type="entry name" value="SH3_16"/>
</dbReference>
<dbReference type="Gene3D" id="3.90.1720.10">
    <property type="entry name" value="endopeptidase domain like (from Nostoc punctiforme)"/>
    <property type="match status" value="1"/>
</dbReference>
<name>A0A1N7FI66_9RHOB</name>
<dbReference type="STRING" id="573024.SAMN05216208_1075"/>
<dbReference type="Proteomes" id="UP000186019">
    <property type="component" value="Unassembled WGS sequence"/>
</dbReference>
<dbReference type="EMBL" id="FTNV01000001">
    <property type="protein sequence ID" value="SIR99980.1"/>
    <property type="molecule type" value="Genomic_DNA"/>
</dbReference>
<dbReference type="OrthoDB" id="9813368at2"/>
<keyword evidence="7" id="KW-1185">Reference proteome</keyword>
<feature type="domain" description="NlpC/P60" evidence="5">
    <location>
        <begin position="150"/>
        <end position="273"/>
    </location>
</feature>
<dbReference type="InterPro" id="IPR051794">
    <property type="entry name" value="PG_Endopeptidase_C40"/>
</dbReference>
<dbReference type="PANTHER" id="PTHR47359">
    <property type="entry name" value="PEPTIDOGLYCAN DL-ENDOPEPTIDASE CWLO"/>
    <property type="match status" value="1"/>
</dbReference>
<keyword evidence="3 6" id="KW-0378">Hydrolase</keyword>
<evidence type="ECO:0000259" key="5">
    <source>
        <dbReference type="PROSITE" id="PS51935"/>
    </source>
</evidence>
<evidence type="ECO:0000256" key="3">
    <source>
        <dbReference type="ARBA" id="ARBA00022801"/>
    </source>
</evidence>
<dbReference type="GO" id="GO:0006508">
    <property type="term" value="P:proteolysis"/>
    <property type="evidence" value="ECO:0007669"/>
    <property type="project" value="UniProtKB-KW"/>
</dbReference>
<evidence type="ECO:0000313" key="7">
    <source>
        <dbReference type="Proteomes" id="UP000186019"/>
    </source>
</evidence>
<sequence>MSDPRAIPANERVAAASLRGRVKAPRFAEGSARRVAIPVADLSLKPGGKRTRQWLMGAPVTCYELHEGHTFVQGEDGYVGYLPEAALHDGPAPTHWISARASHSYNAPDLKSPERMALSHLSRVAVTKTQDNWAETALGHIPLQHLSPLPMAATDPVAVAEIYLGAPYFWGGNSAFGIDCSGLVQAGCRACGIACPGDSDQQEEVLGSDLAEDALLRRGDLLFWKGHVAWVLDEARILHANAHSMSVSTEPLEAAVTRIAEQGGGPVTARKRL</sequence>
<dbReference type="Pfam" id="PF18348">
    <property type="entry name" value="SH3_16"/>
    <property type="match status" value="1"/>
</dbReference>
<evidence type="ECO:0000313" key="6">
    <source>
        <dbReference type="EMBL" id="SIR99980.1"/>
    </source>
</evidence>
<protein>
    <submittedName>
        <fullName evidence="6">Cell wall-associated hydrolase, NlpC family</fullName>
    </submittedName>
</protein>
<dbReference type="InterPro" id="IPR038765">
    <property type="entry name" value="Papain-like_cys_pep_sf"/>
</dbReference>
<comment type="similarity">
    <text evidence="1">Belongs to the peptidase C40 family.</text>
</comment>
<keyword evidence="4" id="KW-0788">Thiol protease</keyword>
<evidence type="ECO:0000256" key="1">
    <source>
        <dbReference type="ARBA" id="ARBA00007074"/>
    </source>
</evidence>
<proteinExistence type="inferred from homology"/>
<dbReference type="PROSITE" id="PS51935">
    <property type="entry name" value="NLPC_P60"/>
    <property type="match status" value="1"/>
</dbReference>
<keyword evidence="2" id="KW-0645">Protease</keyword>
<dbReference type="GO" id="GO:0008234">
    <property type="term" value="F:cysteine-type peptidase activity"/>
    <property type="evidence" value="ECO:0007669"/>
    <property type="project" value="UniProtKB-KW"/>
</dbReference>
<dbReference type="Pfam" id="PF00877">
    <property type="entry name" value="NLPC_P60"/>
    <property type="match status" value="1"/>
</dbReference>
<organism evidence="6 7">
    <name type="scientific">Roseovarius nanhaiticus</name>
    <dbReference type="NCBI Taxonomy" id="573024"/>
    <lineage>
        <taxon>Bacteria</taxon>
        <taxon>Pseudomonadati</taxon>
        <taxon>Pseudomonadota</taxon>
        <taxon>Alphaproteobacteria</taxon>
        <taxon>Rhodobacterales</taxon>
        <taxon>Roseobacteraceae</taxon>
        <taxon>Roseovarius</taxon>
    </lineage>
</organism>
<evidence type="ECO:0000256" key="2">
    <source>
        <dbReference type="ARBA" id="ARBA00022670"/>
    </source>
</evidence>
<accession>A0A1N7FI66</accession>
<dbReference type="RefSeq" id="WP_076531605.1">
    <property type="nucleotide sequence ID" value="NZ_FOAC01000001.1"/>
</dbReference>
<dbReference type="PANTHER" id="PTHR47359:SF3">
    <property type="entry name" value="NLP_P60 DOMAIN-CONTAINING PROTEIN-RELATED"/>
    <property type="match status" value="1"/>
</dbReference>
<dbReference type="InterPro" id="IPR000064">
    <property type="entry name" value="NLP_P60_dom"/>
</dbReference>
<dbReference type="AlphaFoldDB" id="A0A1N7FI66"/>
<evidence type="ECO:0000256" key="4">
    <source>
        <dbReference type="ARBA" id="ARBA00022807"/>
    </source>
</evidence>